<evidence type="ECO:0000313" key="2">
    <source>
        <dbReference type="EMBL" id="GAA4029390.1"/>
    </source>
</evidence>
<dbReference type="InterPro" id="IPR052340">
    <property type="entry name" value="RNase_Y/CdgJ"/>
</dbReference>
<dbReference type="EMBL" id="BAAAZE010000012">
    <property type="protein sequence ID" value="GAA4029390.1"/>
    <property type="molecule type" value="Genomic_DNA"/>
</dbReference>
<dbReference type="InterPro" id="IPR013976">
    <property type="entry name" value="HDOD"/>
</dbReference>
<dbReference type="PANTHER" id="PTHR33525">
    <property type="match status" value="1"/>
</dbReference>
<name>A0ABP7TRI5_9BURK</name>
<evidence type="ECO:0000313" key="3">
    <source>
        <dbReference type="Proteomes" id="UP001501353"/>
    </source>
</evidence>
<dbReference type="Proteomes" id="UP001501353">
    <property type="component" value="Unassembled WGS sequence"/>
</dbReference>
<proteinExistence type="predicted"/>
<accession>A0ABP7TRI5</accession>
<dbReference type="RefSeq" id="WP_344764267.1">
    <property type="nucleotide sequence ID" value="NZ_BAAAZE010000012.1"/>
</dbReference>
<feature type="domain" description="HDOD" evidence="1">
    <location>
        <begin position="16"/>
        <end position="213"/>
    </location>
</feature>
<protein>
    <recommendedName>
        <fullName evidence="1">HDOD domain-containing protein</fullName>
    </recommendedName>
</protein>
<dbReference type="PROSITE" id="PS51833">
    <property type="entry name" value="HDOD"/>
    <property type="match status" value="1"/>
</dbReference>
<evidence type="ECO:0000259" key="1">
    <source>
        <dbReference type="PROSITE" id="PS51833"/>
    </source>
</evidence>
<keyword evidence="3" id="KW-1185">Reference proteome</keyword>
<reference evidence="3" key="1">
    <citation type="journal article" date="2019" name="Int. J. Syst. Evol. Microbiol.">
        <title>The Global Catalogue of Microorganisms (GCM) 10K type strain sequencing project: providing services to taxonomists for standard genome sequencing and annotation.</title>
        <authorList>
            <consortium name="The Broad Institute Genomics Platform"/>
            <consortium name="The Broad Institute Genome Sequencing Center for Infectious Disease"/>
            <person name="Wu L."/>
            <person name="Ma J."/>
        </authorList>
    </citation>
    <scope>NUCLEOTIDE SEQUENCE [LARGE SCALE GENOMIC DNA]</scope>
    <source>
        <strain evidence="3">JCM 16673</strain>
    </source>
</reference>
<dbReference type="Gene3D" id="1.10.3210.10">
    <property type="entry name" value="Hypothetical protein af1432"/>
    <property type="match status" value="1"/>
</dbReference>
<organism evidence="2 3">
    <name type="scientific">Actimicrobium antarcticum</name>
    <dbReference type="NCBI Taxonomy" id="1051899"/>
    <lineage>
        <taxon>Bacteria</taxon>
        <taxon>Pseudomonadati</taxon>
        <taxon>Pseudomonadota</taxon>
        <taxon>Betaproteobacteria</taxon>
        <taxon>Burkholderiales</taxon>
        <taxon>Oxalobacteraceae</taxon>
        <taxon>Actimicrobium</taxon>
    </lineage>
</organism>
<sequence>MNLAIDFNELKASNQLPSPKGVMLNVVRLCQRDNMSLPELARQIQSDPVLAGRIIKIANVLNPIRTRQIAAVTTDVLILVGIHSVRQIALGISLVTSYQSGACKAFNYDRFWSRSVAMACAAQALAERIRIAPVAEMFTCGLLAGIGKLCLATARSEAYSALLEQFEGKTDSALALAELPLFRVTHASMTAMMMSDWSIPRLFCDAVLFHRTPELSGFDIGGRQYRITMLLNVAAGIADMCVSSDEERERMLPLIVAAAAALGLQSEQISAVLEDTSAEWCESGDVLQVKTRRLPGLSLLPVPAAPD</sequence>
<gene>
    <name evidence="2" type="ORF">GCM10022212_29450</name>
</gene>
<dbReference type="SUPFAM" id="SSF109604">
    <property type="entry name" value="HD-domain/PDEase-like"/>
    <property type="match status" value="1"/>
</dbReference>
<dbReference type="PANTHER" id="PTHR33525:SF3">
    <property type="entry name" value="RIBONUCLEASE Y"/>
    <property type="match status" value="1"/>
</dbReference>
<comment type="caution">
    <text evidence="2">The sequence shown here is derived from an EMBL/GenBank/DDBJ whole genome shotgun (WGS) entry which is preliminary data.</text>
</comment>
<dbReference type="Pfam" id="PF08668">
    <property type="entry name" value="HDOD"/>
    <property type="match status" value="1"/>
</dbReference>